<dbReference type="SUPFAM" id="SSF51206">
    <property type="entry name" value="cAMP-binding domain-like"/>
    <property type="match status" value="1"/>
</dbReference>
<name>A0A1Y6CKH8_9BACT</name>
<feature type="region of interest" description="Disordered" evidence="1">
    <location>
        <begin position="410"/>
        <end position="446"/>
    </location>
</feature>
<dbReference type="RefSeq" id="WP_132324435.1">
    <property type="nucleotide sequence ID" value="NZ_FWZT01000027.1"/>
</dbReference>
<protein>
    <submittedName>
        <fullName evidence="3">Cyclic nucleotide-binding domain-containing protein</fullName>
    </submittedName>
</protein>
<evidence type="ECO:0000313" key="3">
    <source>
        <dbReference type="EMBL" id="SMF72932.1"/>
    </source>
</evidence>
<dbReference type="InterPro" id="IPR014710">
    <property type="entry name" value="RmlC-like_jellyroll"/>
</dbReference>
<dbReference type="Gene3D" id="1.25.40.10">
    <property type="entry name" value="Tetratricopeptide repeat domain"/>
    <property type="match status" value="1"/>
</dbReference>
<dbReference type="STRING" id="1513793.SAMN06296036_12747"/>
<proteinExistence type="predicted"/>
<reference evidence="4" key="1">
    <citation type="submission" date="2017-04" db="EMBL/GenBank/DDBJ databases">
        <authorList>
            <person name="Varghese N."/>
            <person name="Submissions S."/>
        </authorList>
    </citation>
    <scope>NUCLEOTIDE SEQUENCE [LARGE SCALE GENOMIC DNA]</scope>
    <source>
        <strain evidence="4">RKEM611</strain>
    </source>
</reference>
<dbReference type="Pfam" id="PF00027">
    <property type="entry name" value="cNMP_binding"/>
    <property type="match status" value="1"/>
</dbReference>
<sequence length="605" mass="68884">MSPITATIIAIAGILLAYGFWSVINTHNATNARRRRQRKSDRIILTRQQKKVYQEAIRYYKQGNLKTSARMLESLNMTREAINILEKGRHIHEAAALLMRIHRPNRAGIIYARHKMWKEAAECFKKANMPAEVAQCCKKTGDIATAVVYYLEAKDYENAAECFEELGKHREAARLFTKLGQHQKAIQQYKHLIDKNPQIESIDFSDSEINVIINYIASESMDTRLADVLVIKNRIVEVICRLIKKNRLEKAITIYMKSTADIGPALIEFDGFDKDDHLKLSEVFFKSGAYEYAGMVYERMELFEQAGDSFKLQEDFERAAYNYDRAKLSEKVTAMRIEIASRGPAAPKPTPEKEKSDNEADERFRIEKTTSDFRQIEDTAELDIEGKQAKLAIPLPNAAIRGLIMDSPAIKHEHQSPPPVSMSLDDDDEEGTEPLGLPQIPSPPNSHKTIDGEPVDGIDWTGFHEAKFMLDLSTEQQNKFKSYGSIKRYEDEETILDYKDAPAGIFFILEGQVSVYKLIDGVDLHVDTMKPGETIGKLWLFIDRPSNVRFIAQDSCSLFSIKRSDFMEVLDKDGTIARKLYKHFTTTLIEKLISTSNMDDNLEAS</sequence>
<dbReference type="SMART" id="SM00100">
    <property type="entry name" value="cNMP"/>
    <property type="match status" value="1"/>
</dbReference>
<dbReference type="EMBL" id="FWZT01000027">
    <property type="protein sequence ID" value="SMF72932.1"/>
    <property type="molecule type" value="Genomic_DNA"/>
</dbReference>
<dbReference type="AlphaFoldDB" id="A0A1Y6CKH8"/>
<feature type="compositionally biased region" description="Basic and acidic residues" evidence="1">
    <location>
        <begin position="350"/>
        <end position="372"/>
    </location>
</feature>
<dbReference type="Proteomes" id="UP000192907">
    <property type="component" value="Unassembled WGS sequence"/>
</dbReference>
<evidence type="ECO:0000256" key="1">
    <source>
        <dbReference type="SAM" id="MobiDB-lite"/>
    </source>
</evidence>
<dbReference type="InterPro" id="IPR018490">
    <property type="entry name" value="cNMP-bd_dom_sf"/>
</dbReference>
<accession>A0A1Y6CKH8</accession>
<gene>
    <name evidence="3" type="ORF">SAMN06296036_12747</name>
</gene>
<feature type="domain" description="Cyclic nucleotide-binding" evidence="2">
    <location>
        <begin position="468"/>
        <end position="587"/>
    </location>
</feature>
<dbReference type="InterPro" id="IPR000595">
    <property type="entry name" value="cNMP-bd_dom"/>
</dbReference>
<dbReference type="Gene3D" id="2.60.120.10">
    <property type="entry name" value="Jelly Rolls"/>
    <property type="match status" value="1"/>
</dbReference>
<evidence type="ECO:0000259" key="2">
    <source>
        <dbReference type="PROSITE" id="PS50042"/>
    </source>
</evidence>
<dbReference type="CDD" id="cd00038">
    <property type="entry name" value="CAP_ED"/>
    <property type="match status" value="1"/>
</dbReference>
<feature type="region of interest" description="Disordered" evidence="1">
    <location>
        <begin position="340"/>
        <end position="372"/>
    </location>
</feature>
<keyword evidence="4" id="KW-1185">Reference proteome</keyword>
<dbReference type="SUPFAM" id="SSF48452">
    <property type="entry name" value="TPR-like"/>
    <property type="match status" value="1"/>
</dbReference>
<organism evidence="3 4">
    <name type="scientific">Pseudobacteriovorax antillogorgiicola</name>
    <dbReference type="NCBI Taxonomy" id="1513793"/>
    <lineage>
        <taxon>Bacteria</taxon>
        <taxon>Pseudomonadati</taxon>
        <taxon>Bdellovibrionota</taxon>
        <taxon>Oligoflexia</taxon>
        <taxon>Oligoflexales</taxon>
        <taxon>Pseudobacteriovoracaceae</taxon>
        <taxon>Pseudobacteriovorax</taxon>
    </lineage>
</organism>
<evidence type="ECO:0000313" key="4">
    <source>
        <dbReference type="Proteomes" id="UP000192907"/>
    </source>
</evidence>
<dbReference type="PROSITE" id="PS50042">
    <property type="entry name" value="CNMP_BINDING_3"/>
    <property type="match status" value="1"/>
</dbReference>
<dbReference type="InterPro" id="IPR011990">
    <property type="entry name" value="TPR-like_helical_dom_sf"/>
</dbReference>
<dbReference type="OrthoDB" id="6881322at2"/>